<dbReference type="AlphaFoldDB" id="A0A813IZT3"/>
<dbReference type="PANTHER" id="PTHR14614">
    <property type="entry name" value="HEPATOCELLULAR CARCINOMA-ASSOCIATED ANTIGEN"/>
    <property type="match status" value="1"/>
</dbReference>
<evidence type="ECO:0000313" key="2">
    <source>
        <dbReference type="Proteomes" id="UP000626109"/>
    </source>
</evidence>
<dbReference type="Gene3D" id="3.40.50.150">
    <property type="entry name" value="Vaccinia Virus protein VP39"/>
    <property type="match status" value="1"/>
</dbReference>
<proteinExistence type="predicted"/>
<evidence type="ECO:0008006" key="3">
    <source>
        <dbReference type="Google" id="ProtNLM"/>
    </source>
</evidence>
<sequence>MASLEFTASSSPLASYSHAKLAALGLSIEATSADSVEDVEAADTSGAAVWAGSVSLAEELLARPELVAGKRVLELGCGVGVAGLAAAVVGAASVVLTDGNPSVLALCRRNIEANRGKLGAGTCECATLEWGEVHAAAALAAAHRPEVVIGADVGYDPSSQDALARTLVALSQRSAQQLSEGAPPPLVVVLAEATRYRDVHGFLRTSLADVGGLSLVAERKLADKVVLLQYESGRAICPRPQ</sequence>
<gene>
    <name evidence="1" type="ORF">PGLA2088_LOCUS13338</name>
</gene>
<dbReference type="Proteomes" id="UP000626109">
    <property type="component" value="Unassembled WGS sequence"/>
</dbReference>
<dbReference type="InterPro" id="IPR029063">
    <property type="entry name" value="SAM-dependent_MTases_sf"/>
</dbReference>
<dbReference type="InterPro" id="IPR019410">
    <property type="entry name" value="Methyltransf_16"/>
</dbReference>
<name>A0A813IZT3_POLGL</name>
<evidence type="ECO:0000313" key="1">
    <source>
        <dbReference type="EMBL" id="CAE8658249.1"/>
    </source>
</evidence>
<dbReference type="PANTHER" id="PTHR14614:SF123">
    <property type="entry name" value="OS04G0645500 PROTEIN"/>
    <property type="match status" value="1"/>
</dbReference>
<accession>A0A813IZT3</accession>
<reference evidence="1" key="1">
    <citation type="submission" date="2021-02" db="EMBL/GenBank/DDBJ databases">
        <authorList>
            <person name="Dougan E. K."/>
            <person name="Rhodes N."/>
            <person name="Thang M."/>
            <person name="Chan C."/>
        </authorList>
    </citation>
    <scope>NUCLEOTIDE SEQUENCE</scope>
</reference>
<organism evidence="1 2">
    <name type="scientific">Polarella glacialis</name>
    <name type="common">Dinoflagellate</name>
    <dbReference type="NCBI Taxonomy" id="89957"/>
    <lineage>
        <taxon>Eukaryota</taxon>
        <taxon>Sar</taxon>
        <taxon>Alveolata</taxon>
        <taxon>Dinophyceae</taxon>
        <taxon>Suessiales</taxon>
        <taxon>Suessiaceae</taxon>
        <taxon>Polarella</taxon>
    </lineage>
</organism>
<dbReference type="Pfam" id="PF10294">
    <property type="entry name" value="Methyltransf_16"/>
    <property type="match status" value="1"/>
</dbReference>
<dbReference type="SUPFAM" id="SSF53335">
    <property type="entry name" value="S-adenosyl-L-methionine-dependent methyltransferases"/>
    <property type="match status" value="1"/>
</dbReference>
<protein>
    <recommendedName>
        <fullName evidence="3">Calmodulin-lysine N-methyltransferase</fullName>
    </recommendedName>
</protein>
<dbReference type="EMBL" id="CAJNNW010015903">
    <property type="protein sequence ID" value="CAE8658249.1"/>
    <property type="molecule type" value="Genomic_DNA"/>
</dbReference>
<comment type="caution">
    <text evidence="1">The sequence shown here is derived from an EMBL/GenBank/DDBJ whole genome shotgun (WGS) entry which is preliminary data.</text>
</comment>